<keyword evidence="5" id="KW-0520">NAD</keyword>
<dbReference type="Gene3D" id="3.80.10.10">
    <property type="entry name" value="Ribonuclease Inhibitor"/>
    <property type="match status" value="2"/>
</dbReference>
<accession>A0ABU6TFD1</accession>
<comment type="caution">
    <text evidence="8">The sequence shown here is derived from an EMBL/GenBank/DDBJ whole genome shotgun (WGS) entry which is preliminary data.</text>
</comment>
<keyword evidence="4" id="KW-0378">Hydrolase</keyword>
<dbReference type="InterPro" id="IPR002182">
    <property type="entry name" value="NB-ARC"/>
</dbReference>
<reference evidence="8 9" key="1">
    <citation type="journal article" date="2023" name="Plants (Basel)">
        <title>Bridging the Gap: Combining Genomics and Transcriptomics Approaches to Understand Stylosanthes scabra, an Orphan Legume from the Brazilian Caatinga.</title>
        <authorList>
            <person name="Ferreira-Neto J.R.C."/>
            <person name="da Silva M.D."/>
            <person name="Binneck E."/>
            <person name="de Melo N.F."/>
            <person name="da Silva R.H."/>
            <person name="de Melo A.L.T.M."/>
            <person name="Pandolfi V."/>
            <person name="Bustamante F.O."/>
            <person name="Brasileiro-Vidal A.C."/>
            <person name="Benko-Iseppon A.M."/>
        </authorList>
    </citation>
    <scope>NUCLEOTIDE SEQUENCE [LARGE SCALE GENOMIC DNA]</scope>
    <source>
        <tissue evidence="8">Leaves</tissue>
    </source>
</reference>
<dbReference type="PROSITE" id="PS50104">
    <property type="entry name" value="TIR"/>
    <property type="match status" value="1"/>
</dbReference>
<dbReference type="Gene3D" id="1.10.8.430">
    <property type="entry name" value="Helical domain of apoptotic protease-activating factors"/>
    <property type="match status" value="1"/>
</dbReference>
<dbReference type="InterPro" id="IPR032675">
    <property type="entry name" value="LRR_dom_sf"/>
</dbReference>
<keyword evidence="9" id="KW-1185">Reference proteome</keyword>
<organism evidence="8 9">
    <name type="scientific">Stylosanthes scabra</name>
    <dbReference type="NCBI Taxonomy" id="79078"/>
    <lineage>
        <taxon>Eukaryota</taxon>
        <taxon>Viridiplantae</taxon>
        <taxon>Streptophyta</taxon>
        <taxon>Embryophyta</taxon>
        <taxon>Tracheophyta</taxon>
        <taxon>Spermatophyta</taxon>
        <taxon>Magnoliopsida</taxon>
        <taxon>eudicotyledons</taxon>
        <taxon>Gunneridae</taxon>
        <taxon>Pentapetalae</taxon>
        <taxon>rosids</taxon>
        <taxon>fabids</taxon>
        <taxon>Fabales</taxon>
        <taxon>Fabaceae</taxon>
        <taxon>Papilionoideae</taxon>
        <taxon>50 kb inversion clade</taxon>
        <taxon>dalbergioids sensu lato</taxon>
        <taxon>Dalbergieae</taxon>
        <taxon>Pterocarpus clade</taxon>
        <taxon>Stylosanthes</taxon>
    </lineage>
</organism>
<dbReference type="PANTHER" id="PTHR11017">
    <property type="entry name" value="LEUCINE-RICH REPEAT-CONTAINING PROTEIN"/>
    <property type="match status" value="1"/>
</dbReference>
<dbReference type="Gene3D" id="3.40.50.10140">
    <property type="entry name" value="Toll/interleukin-1 receptor homology (TIR) domain"/>
    <property type="match status" value="1"/>
</dbReference>
<dbReference type="SUPFAM" id="SSF52058">
    <property type="entry name" value="L domain-like"/>
    <property type="match status" value="1"/>
</dbReference>
<keyword evidence="2" id="KW-0433">Leucine-rich repeat</keyword>
<dbReference type="SUPFAM" id="SSF52200">
    <property type="entry name" value="Toll/Interleukin receptor TIR domain"/>
    <property type="match status" value="1"/>
</dbReference>
<evidence type="ECO:0000256" key="5">
    <source>
        <dbReference type="ARBA" id="ARBA00023027"/>
    </source>
</evidence>
<dbReference type="SMART" id="SM00255">
    <property type="entry name" value="TIR"/>
    <property type="match status" value="1"/>
</dbReference>
<proteinExistence type="predicted"/>
<dbReference type="InterPro" id="IPR058192">
    <property type="entry name" value="WHD_ROQ1-like"/>
</dbReference>
<evidence type="ECO:0000256" key="6">
    <source>
        <dbReference type="ARBA" id="ARBA00047304"/>
    </source>
</evidence>
<dbReference type="InterPro" id="IPR042197">
    <property type="entry name" value="Apaf_helical"/>
</dbReference>
<evidence type="ECO:0000313" key="9">
    <source>
        <dbReference type="Proteomes" id="UP001341840"/>
    </source>
</evidence>
<keyword evidence="3" id="KW-0677">Repeat</keyword>
<dbReference type="Pfam" id="PF01582">
    <property type="entry name" value="TIR"/>
    <property type="match status" value="1"/>
</dbReference>
<evidence type="ECO:0000256" key="2">
    <source>
        <dbReference type="ARBA" id="ARBA00022614"/>
    </source>
</evidence>
<evidence type="ECO:0000256" key="1">
    <source>
        <dbReference type="ARBA" id="ARBA00011982"/>
    </source>
</evidence>
<dbReference type="InterPro" id="IPR044974">
    <property type="entry name" value="Disease_R_plants"/>
</dbReference>
<protein>
    <recommendedName>
        <fullName evidence="1">ADP-ribosyl cyclase/cyclic ADP-ribose hydrolase</fullName>
        <ecNumber evidence="1">3.2.2.6</ecNumber>
    </recommendedName>
</protein>
<name>A0ABU6TFD1_9FABA</name>
<gene>
    <name evidence="8" type="ORF">PIB30_043892</name>
</gene>
<dbReference type="SUPFAM" id="SSF52540">
    <property type="entry name" value="P-loop containing nucleoside triphosphate hydrolases"/>
    <property type="match status" value="1"/>
</dbReference>
<dbReference type="PRINTS" id="PR00364">
    <property type="entry name" value="DISEASERSIST"/>
</dbReference>
<dbReference type="InterPro" id="IPR035897">
    <property type="entry name" value="Toll_tir_struct_dom_sf"/>
</dbReference>
<dbReference type="InterPro" id="IPR045344">
    <property type="entry name" value="C-JID"/>
</dbReference>
<dbReference type="InterPro" id="IPR027417">
    <property type="entry name" value="P-loop_NTPase"/>
</dbReference>
<dbReference type="EC" id="3.2.2.6" evidence="1"/>
<dbReference type="InterPro" id="IPR000157">
    <property type="entry name" value="TIR_dom"/>
</dbReference>
<dbReference type="PANTHER" id="PTHR11017:SF559">
    <property type="entry name" value="DISEASE RESISTANCE PROTEIN CHL1"/>
    <property type="match status" value="1"/>
</dbReference>
<dbReference type="EMBL" id="JASCZI010090879">
    <property type="protein sequence ID" value="MED6147422.1"/>
    <property type="molecule type" value="Genomic_DNA"/>
</dbReference>
<dbReference type="Pfam" id="PF00931">
    <property type="entry name" value="NB-ARC"/>
    <property type="match status" value="1"/>
</dbReference>
<evidence type="ECO:0000256" key="4">
    <source>
        <dbReference type="ARBA" id="ARBA00022801"/>
    </source>
</evidence>
<dbReference type="Proteomes" id="UP001341840">
    <property type="component" value="Unassembled WGS sequence"/>
</dbReference>
<feature type="domain" description="TIR" evidence="7">
    <location>
        <begin position="18"/>
        <end position="183"/>
    </location>
</feature>
<evidence type="ECO:0000256" key="3">
    <source>
        <dbReference type="ARBA" id="ARBA00022737"/>
    </source>
</evidence>
<dbReference type="Pfam" id="PF23282">
    <property type="entry name" value="WHD_ROQ1"/>
    <property type="match status" value="1"/>
</dbReference>
<comment type="catalytic activity">
    <reaction evidence="6">
        <text>NAD(+) + H2O = ADP-D-ribose + nicotinamide + H(+)</text>
        <dbReference type="Rhea" id="RHEA:16301"/>
        <dbReference type="ChEBI" id="CHEBI:15377"/>
        <dbReference type="ChEBI" id="CHEBI:15378"/>
        <dbReference type="ChEBI" id="CHEBI:17154"/>
        <dbReference type="ChEBI" id="CHEBI:57540"/>
        <dbReference type="ChEBI" id="CHEBI:57967"/>
        <dbReference type="EC" id="3.2.2.6"/>
    </reaction>
    <physiologicalReaction direction="left-to-right" evidence="6">
        <dbReference type="Rhea" id="RHEA:16302"/>
    </physiologicalReaction>
</comment>
<evidence type="ECO:0000259" key="7">
    <source>
        <dbReference type="PROSITE" id="PS50104"/>
    </source>
</evidence>
<dbReference type="Gene3D" id="3.40.50.300">
    <property type="entry name" value="P-loop containing nucleotide triphosphate hydrolases"/>
    <property type="match status" value="1"/>
</dbReference>
<evidence type="ECO:0000313" key="8">
    <source>
        <dbReference type="EMBL" id="MED6147422.1"/>
    </source>
</evidence>
<dbReference type="Pfam" id="PF20160">
    <property type="entry name" value="C-JID"/>
    <property type="match status" value="1"/>
</dbReference>
<sequence length="952" mass="107758">MASPVGEASSSSSMPRSYTYKVFLSFSGKDTYGGFTSHLYAALVNRGITTYIDRNYLQKGDVISDELFKAIEESMFAVVVLSPNYASSTWCLDELQKIVECKSNLDIVAVFYDVKPGDVRHQIGVFEEAFKMHEDRYGKESERVTGWRKFLKQIASYSNWVRQDFENDAILVELIAQHIHKRLIEKSPPSDDLVGVAAKLEEVDGHISIGVNDVRFIGIWGIGGVGKTTIARRVFKTIQSEFEASCFLSNVRVRCENGGIVQLQKQLLDRMNSNTTFYDEFEGKDLIRDSVCNKKVLLVLDDVDDVGQLDNLAGAQDWFGPGSRIIITSRDRHVLDVHGVNRICKVEELEQNEAHELFCLKAFKKPKPEEGYMDLSKGVVQNCDGLPLALVVLGSHLCRQPFDVWHSAIEKLKSSMHDKIFNILKISYDGLDPSQQDIFLHIACFFKGCNTDYATHTLRMCGYHVGIDMATLMDKSLLTIINDGHVYMLDMHDLLEEMGKQIVIKESLDDPSKRSRRWSYKDIDLVPIQNKGIDATYQHNMSLKVYWSKKLIILDCVEACIHGNIPCSVKVLHWTNCPMETLPLIDQHKELVEIYIPWSSIVHVWHGKKFLDNLEQLDLSRCQFLEQTPDISGAPNLKIVNLEECQKLSYIHPSFAHHKSLVELNLEGCESLETLADKMEMSSLKKLNLCKCTSLRRLPEFGECMNQLSVLSLSDTKIEELPRTFGNLVGLSYLDLSEFNFDGVPINILEFPMLTCLILRSCYSLKTLPNLPSRLRALDASDCMNLHSWNSSNVISKACCGFAESAKQDGEDLLQMVIPGKEIPAWFEHQEEGDAVSVPFPHNCPSTETLSLALCFLLDSESRLTVQGQPVVSCNGKELVNQILFEVSFSFLSRCHLLIVCLNSYYFSNLLCEPNCFQMSFMGTNFRSYNDLVKRCGARWVCKQDTCRSSNP</sequence>